<sequence length="62" mass="6956">MCRFRIGASRMVPITGRTNIRILPKGGGNNPEGVTISGIFVHPYLQTGEEFSRRVEHNFRSP</sequence>
<keyword evidence="2" id="KW-1185">Reference proteome</keyword>
<dbReference type="AlphaFoldDB" id="A0A843TZL2"/>
<dbReference type="Proteomes" id="UP000652761">
    <property type="component" value="Unassembled WGS sequence"/>
</dbReference>
<evidence type="ECO:0000313" key="2">
    <source>
        <dbReference type="Proteomes" id="UP000652761"/>
    </source>
</evidence>
<dbReference type="EMBL" id="NMUH01000319">
    <property type="protein sequence ID" value="MQL76848.1"/>
    <property type="molecule type" value="Genomic_DNA"/>
</dbReference>
<accession>A0A843TZL2</accession>
<proteinExistence type="predicted"/>
<name>A0A843TZL2_COLES</name>
<gene>
    <name evidence="1" type="ORF">Taro_009241</name>
</gene>
<organism evidence="1 2">
    <name type="scientific">Colocasia esculenta</name>
    <name type="common">Wild taro</name>
    <name type="synonym">Arum esculentum</name>
    <dbReference type="NCBI Taxonomy" id="4460"/>
    <lineage>
        <taxon>Eukaryota</taxon>
        <taxon>Viridiplantae</taxon>
        <taxon>Streptophyta</taxon>
        <taxon>Embryophyta</taxon>
        <taxon>Tracheophyta</taxon>
        <taxon>Spermatophyta</taxon>
        <taxon>Magnoliopsida</taxon>
        <taxon>Liliopsida</taxon>
        <taxon>Araceae</taxon>
        <taxon>Aroideae</taxon>
        <taxon>Colocasieae</taxon>
        <taxon>Colocasia</taxon>
    </lineage>
</organism>
<reference evidence="1" key="1">
    <citation type="submission" date="2017-07" db="EMBL/GenBank/DDBJ databases">
        <title>Taro Niue Genome Assembly and Annotation.</title>
        <authorList>
            <person name="Atibalentja N."/>
            <person name="Keating K."/>
            <person name="Fields C.J."/>
        </authorList>
    </citation>
    <scope>NUCLEOTIDE SEQUENCE</scope>
    <source>
        <strain evidence="1">Niue_2</strain>
        <tissue evidence="1">Leaf</tissue>
    </source>
</reference>
<evidence type="ECO:0000313" key="1">
    <source>
        <dbReference type="EMBL" id="MQL76848.1"/>
    </source>
</evidence>
<comment type="caution">
    <text evidence="1">The sequence shown here is derived from an EMBL/GenBank/DDBJ whole genome shotgun (WGS) entry which is preliminary data.</text>
</comment>
<protein>
    <submittedName>
        <fullName evidence="1">Uncharacterized protein</fullName>
    </submittedName>
</protein>